<feature type="compositionally biased region" description="Basic and acidic residues" evidence="1">
    <location>
        <begin position="150"/>
        <end position="161"/>
    </location>
</feature>
<evidence type="ECO:0000313" key="4">
    <source>
        <dbReference type="Proteomes" id="UP000051952"/>
    </source>
</evidence>
<keyword evidence="2" id="KW-1133">Transmembrane helix</keyword>
<evidence type="ECO:0000256" key="1">
    <source>
        <dbReference type="SAM" id="MobiDB-lite"/>
    </source>
</evidence>
<dbReference type="Proteomes" id="UP000051952">
    <property type="component" value="Unassembled WGS sequence"/>
</dbReference>
<keyword evidence="4" id="KW-1185">Reference proteome</keyword>
<evidence type="ECO:0000313" key="3">
    <source>
        <dbReference type="EMBL" id="CUG88666.1"/>
    </source>
</evidence>
<feature type="compositionally biased region" description="Polar residues" evidence="1">
    <location>
        <begin position="324"/>
        <end position="356"/>
    </location>
</feature>
<gene>
    <name evidence="3" type="ORF">BSAL_16680</name>
</gene>
<proteinExistence type="predicted"/>
<keyword evidence="2 3" id="KW-0812">Transmembrane</keyword>
<feature type="region of interest" description="Disordered" evidence="1">
    <location>
        <begin position="150"/>
        <end position="376"/>
    </location>
</feature>
<accession>A0A0S4JGU0</accession>
<dbReference type="EMBL" id="CYKH01001667">
    <property type="protein sequence ID" value="CUG88666.1"/>
    <property type="molecule type" value="Genomic_DNA"/>
</dbReference>
<organism evidence="3 4">
    <name type="scientific">Bodo saltans</name>
    <name type="common">Flagellated protozoan</name>
    <dbReference type="NCBI Taxonomy" id="75058"/>
    <lineage>
        <taxon>Eukaryota</taxon>
        <taxon>Discoba</taxon>
        <taxon>Euglenozoa</taxon>
        <taxon>Kinetoplastea</taxon>
        <taxon>Metakinetoplastina</taxon>
        <taxon>Eubodonida</taxon>
        <taxon>Bodonidae</taxon>
        <taxon>Bodo</taxon>
    </lineage>
</organism>
<dbReference type="VEuPathDB" id="TriTrypDB:BSAL_16680"/>
<name>A0A0S4JGU0_BODSA</name>
<feature type="transmembrane region" description="Helical" evidence="2">
    <location>
        <begin position="104"/>
        <end position="130"/>
    </location>
</feature>
<protein>
    <submittedName>
        <fullName evidence="3">Transmembrane protein, putative</fullName>
    </submittedName>
</protein>
<sequence length="376" mass="42014">MKSWLPINVLVSSGTFFFLPFLSFLKTNKQTNKHNETKSKNPCQPRALRRIMSCSDSCALFFKKKSVCVSDPCATVGLNCQSYGAGSDVYDCQSWCCERDSSTLAIFVVVIIIIVICCVFCCAFAIYRFILRKRTQGDQQGVEEVEVVEVDSRNHHNERSSGHHNQHRKRKGRGAGDSQDSTFTTSSYGGGGKYRQDEHSSSSQGKTNSGERDYHEQSGSHRPAQQNDEYDEYSESGYTAQSGRRDDDVMYDDVDAPETGFLDDATTASNKSGRSGGYTDRSGQPSQHRKYASNHSDHYYEEQYSARSGQSGQGGGKQRGVWNGDTSSAYFETPRSTRSNQQRTQAQGGGHQSRSPRTLARKNNSEDNLFNFDEDF</sequence>
<feature type="compositionally biased region" description="Basic and acidic residues" evidence="1">
    <location>
        <begin position="209"/>
        <end position="219"/>
    </location>
</feature>
<keyword evidence="2" id="KW-0472">Membrane</keyword>
<feature type="compositionally biased region" description="Basic residues" evidence="1">
    <location>
        <begin position="162"/>
        <end position="173"/>
    </location>
</feature>
<dbReference type="AlphaFoldDB" id="A0A0S4JGU0"/>
<evidence type="ECO:0000256" key="2">
    <source>
        <dbReference type="SAM" id="Phobius"/>
    </source>
</evidence>
<reference evidence="4" key="1">
    <citation type="submission" date="2015-09" db="EMBL/GenBank/DDBJ databases">
        <authorList>
            <consortium name="Pathogen Informatics"/>
        </authorList>
    </citation>
    <scope>NUCLEOTIDE SEQUENCE [LARGE SCALE GENOMIC DNA]</scope>
    <source>
        <strain evidence="4">Lake Konstanz</strain>
    </source>
</reference>
<feature type="transmembrane region" description="Helical" evidence="2">
    <location>
        <begin position="6"/>
        <end position="25"/>
    </location>
</feature>